<dbReference type="PANTHER" id="PTHR48081">
    <property type="entry name" value="AB HYDROLASE SUPERFAMILY PROTEIN C4A8.06C"/>
    <property type="match status" value="1"/>
</dbReference>
<reference evidence="5 6" key="1">
    <citation type="journal article" date="2018" name="Front. Microbiol.">
        <title>Prospects for Fungal Bioremediation of Acidic Radioactive Waste Sites: Characterization and Genome Sequence of Rhodotorula taiwanensis MD1149.</title>
        <authorList>
            <person name="Tkavc R."/>
            <person name="Matrosova V.Y."/>
            <person name="Grichenko O.E."/>
            <person name="Gostincar C."/>
            <person name="Volpe R.P."/>
            <person name="Klimenkova P."/>
            <person name="Gaidamakova E.K."/>
            <person name="Zhou C.E."/>
            <person name="Stewart B.J."/>
            <person name="Lyman M.G."/>
            <person name="Malfatti S.A."/>
            <person name="Rubinfeld B."/>
            <person name="Courtot M."/>
            <person name="Singh J."/>
            <person name="Dalgard C.L."/>
            <person name="Hamilton T."/>
            <person name="Frey K.G."/>
            <person name="Gunde-Cimerman N."/>
            <person name="Dugan L."/>
            <person name="Daly M.J."/>
        </authorList>
    </citation>
    <scope>NUCLEOTIDE SEQUENCE [LARGE SCALE GENOMIC DNA]</scope>
    <source>
        <strain evidence="5 6">MD1149</strain>
    </source>
</reference>
<evidence type="ECO:0000259" key="4">
    <source>
        <dbReference type="Pfam" id="PF07859"/>
    </source>
</evidence>
<evidence type="ECO:0000256" key="3">
    <source>
        <dbReference type="PROSITE-ProRule" id="PRU10038"/>
    </source>
</evidence>
<proteinExistence type="inferred from homology"/>
<dbReference type="InterPro" id="IPR029058">
    <property type="entry name" value="AB_hydrolase_fold"/>
</dbReference>
<dbReference type="OrthoDB" id="2152029at2759"/>
<dbReference type="SUPFAM" id="SSF53474">
    <property type="entry name" value="alpha/beta-Hydrolases"/>
    <property type="match status" value="1"/>
</dbReference>
<feature type="active site" evidence="3">
    <location>
        <position position="257"/>
    </location>
</feature>
<comment type="similarity">
    <text evidence="1">Belongs to the 'GDXG' lipolytic enzyme family.</text>
</comment>
<dbReference type="Proteomes" id="UP000237144">
    <property type="component" value="Unassembled WGS sequence"/>
</dbReference>
<dbReference type="InterPro" id="IPR033140">
    <property type="entry name" value="Lipase_GDXG_put_SER_AS"/>
</dbReference>
<name>A0A2S5B5M1_9BASI</name>
<accession>A0A2S5B5M1</accession>
<evidence type="ECO:0000313" key="5">
    <source>
        <dbReference type="EMBL" id="POY72083.1"/>
    </source>
</evidence>
<dbReference type="PANTHER" id="PTHR48081:SF26">
    <property type="entry name" value="ALPHA_BETA HYDROLASE FOLD-3 DOMAIN-CONTAINING PROTEIN"/>
    <property type="match status" value="1"/>
</dbReference>
<dbReference type="PROSITE" id="PS01174">
    <property type="entry name" value="LIPASE_GDXG_SER"/>
    <property type="match status" value="1"/>
</dbReference>
<dbReference type="InterPro" id="IPR013094">
    <property type="entry name" value="AB_hydrolase_3"/>
</dbReference>
<keyword evidence="2 5" id="KW-0378">Hydrolase</keyword>
<dbReference type="AlphaFoldDB" id="A0A2S5B5M1"/>
<comment type="caution">
    <text evidence="5">The sequence shown here is derived from an EMBL/GenBank/DDBJ whole genome shotgun (WGS) entry which is preliminary data.</text>
</comment>
<dbReference type="InterPro" id="IPR050300">
    <property type="entry name" value="GDXG_lipolytic_enzyme"/>
</dbReference>
<dbReference type="GO" id="GO:0016787">
    <property type="term" value="F:hydrolase activity"/>
    <property type="evidence" value="ECO:0007669"/>
    <property type="project" value="UniProtKB-KW"/>
</dbReference>
<gene>
    <name evidence="5" type="ORF">BMF94_4890</name>
</gene>
<dbReference type="Gene3D" id="3.40.50.1820">
    <property type="entry name" value="alpha/beta hydrolase"/>
    <property type="match status" value="1"/>
</dbReference>
<keyword evidence="6" id="KW-1185">Reference proteome</keyword>
<dbReference type="STRING" id="741276.A0A2S5B5M1"/>
<sequence length="518" mass="56707">MAEKMVDREFLRLAGKTPMSTVAATERPAASLIPKQTLYEKLTGIVGILQILFTGAFRHYAVGPPSPSWPLLASTLVYLIRVNSVRTSRKNVAAPPKSRAQLVAVAQQKSLLDNLALKNDAVPGAVVKEIEIPVRKRELPGLLNELSKQESGDRTIGAEWTISDSLLKSAGSAYQEPRAKVVLFLHGGAHIRLSPRTHRRTVAAISRELKCRVLSVDYRLSPGVVFPASTLDSVAAYLYLTEELGIAASDIIVSGDSAGGNLCLTLMQYLRDADLPQVGAAYLLSPWCDLSTSFASWNYNTNSDYIAIDNEEDPYHAPYLYLSDVYPRTAASRADYHEKKASGYVSQALAPLEALKNLPPMLVHTGGLETLVDENITLVRRLRLADGKNDVTHQLWTDGVHVFQALQDRRSGASAFREAGKWYARLLSSEGAEKNNAGWTTKVDELLEAEKTARVARAGPIKPVKPADPTWKFVRSVERLQDPACKSDAHEMARKAADEAARVTGAKAEAEVFRPVRA</sequence>
<dbReference type="EMBL" id="PJQD01000059">
    <property type="protein sequence ID" value="POY72083.1"/>
    <property type="molecule type" value="Genomic_DNA"/>
</dbReference>
<protein>
    <submittedName>
        <fullName evidence="5">A/B superfamily hydrolase</fullName>
    </submittedName>
</protein>
<evidence type="ECO:0000313" key="6">
    <source>
        <dbReference type="Proteomes" id="UP000237144"/>
    </source>
</evidence>
<dbReference type="Pfam" id="PF07859">
    <property type="entry name" value="Abhydrolase_3"/>
    <property type="match status" value="1"/>
</dbReference>
<evidence type="ECO:0000256" key="1">
    <source>
        <dbReference type="ARBA" id="ARBA00010515"/>
    </source>
</evidence>
<evidence type="ECO:0000256" key="2">
    <source>
        <dbReference type="ARBA" id="ARBA00022801"/>
    </source>
</evidence>
<feature type="domain" description="Alpha/beta hydrolase fold-3" evidence="4">
    <location>
        <begin position="182"/>
        <end position="404"/>
    </location>
</feature>
<organism evidence="5 6">
    <name type="scientific">Rhodotorula taiwanensis</name>
    <dbReference type="NCBI Taxonomy" id="741276"/>
    <lineage>
        <taxon>Eukaryota</taxon>
        <taxon>Fungi</taxon>
        <taxon>Dikarya</taxon>
        <taxon>Basidiomycota</taxon>
        <taxon>Pucciniomycotina</taxon>
        <taxon>Microbotryomycetes</taxon>
        <taxon>Sporidiobolales</taxon>
        <taxon>Sporidiobolaceae</taxon>
        <taxon>Rhodotorula</taxon>
    </lineage>
</organism>